<dbReference type="SUPFAM" id="SSF50969">
    <property type="entry name" value="YVTN repeat-like/Quinoprotein amine dehydrogenase"/>
    <property type="match status" value="1"/>
</dbReference>
<comment type="caution">
    <text evidence="2">The sequence shown here is derived from an EMBL/GenBank/DDBJ whole genome shotgun (WGS) entry which is preliminary data.</text>
</comment>
<dbReference type="RefSeq" id="WP_126631414.1">
    <property type="nucleotide sequence ID" value="NZ_BIFT01000002.1"/>
</dbReference>
<protein>
    <recommendedName>
        <fullName evidence="4">YncE family protein</fullName>
    </recommendedName>
</protein>
<dbReference type="PANTHER" id="PTHR47197:SF3">
    <property type="entry name" value="DIHYDRO-HEME D1 DEHYDROGENASE"/>
    <property type="match status" value="1"/>
</dbReference>
<evidence type="ECO:0008006" key="4">
    <source>
        <dbReference type="Google" id="ProtNLM"/>
    </source>
</evidence>
<name>A0A402BJC5_9CHLR</name>
<reference evidence="3" key="1">
    <citation type="submission" date="2018-12" db="EMBL/GenBank/DDBJ databases">
        <title>Tengunoibacter tsumagoiensis gen. nov., sp. nov., Dictyobacter kobayashii sp. nov., D. alpinus sp. nov., and D. joshuensis sp. nov. and description of Dictyobacteraceae fam. nov. within the order Ktedonobacterales isolated from Tengu-no-mugimeshi.</title>
        <authorList>
            <person name="Wang C.M."/>
            <person name="Zheng Y."/>
            <person name="Sakai Y."/>
            <person name="Toyoda A."/>
            <person name="Minakuchi Y."/>
            <person name="Abe K."/>
            <person name="Yokota A."/>
            <person name="Yabe S."/>
        </authorList>
    </citation>
    <scope>NUCLEOTIDE SEQUENCE [LARGE SCALE GENOMIC DNA]</scope>
    <source>
        <strain evidence="3">Uno16</strain>
    </source>
</reference>
<organism evidence="2 3">
    <name type="scientific">Dictyobacter alpinus</name>
    <dbReference type="NCBI Taxonomy" id="2014873"/>
    <lineage>
        <taxon>Bacteria</taxon>
        <taxon>Bacillati</taxon>
        <taxon>Chloroflexota</taxon>
        <taxon>Ktedonobacteria</taxon>
        <taxon>Ktedonobacterales</taxon>
        <taxon>Dictyobacteraceae</taxon>
        <taxon>Dictyobacter</taxon>
    </lineage>
</organism>
<evidence type="ECO:0000313" key="3">
    <source>
        <dbReference type="Proteomes" id="UP000287171"/>
    </source>
</evidence>
<keyword evidence="1" id="KW-1133">Transmembrane helix</keyword>
<dbReference type="AlphaFoldDB" id="A0A402BJC5"/>
<proteinExistence type="predicted"/>
<accession>A0A402BJC5</accession>
<dbReference type="Gene3D" id="2.130.10.10">
    <property type="entry name" value="YVTN repeat-like/Quinoprotein amine dehydrogenase"/>
    <property type="match status" value="2"/>
</dbReference>
<keyword evidence="1" id="KW-0472">Membrane</keyword>
<dbReference type="OrthoDB" id="144314at2"/>
<gene>
    <name evidence="2" type="ORF">KDA_69290</name>
</gene>
<keyword evidence="3" id="KW-1185">Reference proteome</keyword>
<dbReference type="InterPro" id="IPR011044">
    <property type="entry name" value="Quino_amine_DH_bsu"/>
</dbReference>
<evidence type="ECO:0000313" key="2">
    <source>
        <dbReference type="EMBL" id="GCE31445.1"/>
    </source>
</evidence>
<dbReference type="PANTHER" id="PTHR47197">
    <property type="entry name" value="PROTEIN NIRF"/>
    <property type="match status" value="1"/>
</dbReference>
<sequence>MAFWGGYVILFTLLVFSLYKTTHADGGAPNLAYVAGSAGGISVIDVFQKAVSKTIMVTGDPHAVLLSPDGRYLYVTRPLQGQVTILAASTGNTICTLYLPGRPEFLALDINAATLYTAGNTTNQITALDTSNCKIKHIFQALAPINGLALAFAQTNLADGQDTQLWATTSKGIMVLNTRTGQTKQVITLVSDEARTIAIPPGKTAYVTTRAGAIKAIDLTTYQTAHLLSGGTYGPMDFDEATGEIYVPDARHKQLTVLAPVAVGYSRIHEPQRVLHFEAAPNSVAITNDGQLGFVALDGGQIVMLDIPGRQQVTSIRVGGNPHFIITGLYPPLAPNKLQEATFSGILATIIAYGLLAIMIIVPTSYFLYRHFKRQKNLPQSE</sequence>
<dbReference type="InterPro" id="IPR051200">
    <property type="entry name" value="Host-pathogen_enzymatic-act"/>
</dbReference>
<dbReference type="InterPro" id="IPR015943">
    <property type="entry name" value="WD40/YVTN_repeat-like_dom_sf"/>
</dbReference>
<dbReference type="EMBL" id="BIFT01000002">
    <property type="protein sequence ID" value="GCE31445.1"/>
    <property type="molecule type" value="Genomic_DNA"/>
</dbReference>
<feature type="transmembrane region" description="Helical" evidence="1">
    <location>
        <begin position="346"/>
        <end position="369"/>
    </location>
</feature>
<dbReference type="Proteomes" id="UP000287171">
    <property type="component" value="Unassembled WGS sequence"/>
</dbReference>
<evidence type="ECO:0000256" key="1">
    <source>
        <dbReference type="SAM" id="Phobius"/>
    </source>
</evidence>
<keyword evidence="1" id="KW-0812">Transmembrane</keyword>